<dbReference type="RefSeq" id="WP_107325786.1">
    <property type="nucleotide sequence ID" value="NZ_NHSP01000071.1"/>
</dbReference>
<dbReference type="PANTHER" id="PTHR11240:SF22">
    <property type="entry name" value="RIBONUCLEASE T2"/>
    <property type="match status" value="1"/>
</dbReference>
<evidence type="ECO:0000313" key="4">
    <source>
        <dbReference type="EMBL" id="PTE16277.1"/>
    </source>
</evidence>
<dbReference type="Gene3D" id="3.90.730.10">
    <property type="entry name" value="Ribonuclease T2-like"/>
    <property type="match status" value="1"/>
</dbReference>
<dbReference type="InterPro" id="IPR039378">
    <property type="entry name" value="RNase_T2_prok"/>
</dbReference>
<keyword evidence="3" id="KW-0732">Signal</keyword>
<dbReference type="AlphaFoldDB" id="A0A2T4JEQ2"/>
<evidence type="ECO:0000256" key="3">
    <source>
        <dbReference type="SAM" id="SignalP"/>
    </source>
</evidence>
<comment type="caution">
    <text evidence="4">The sequence shown here is derived from an EMBL/GenBank/DDBJ whole genome shotgun (WGS) entry which is preliminary data.</text>
</comment>
<dbReference type="InterPro" id="IPR001568">
    <property type="entry name" value="RNase_T2-like"/>
</dbReference>
<organism evidence="4 5">
    <name type="scientific">Phaeovulum veldkampii DSM 11550</name>
    <dbReference type="NCBI Taxonomy" id="1185920"/>
    <lineage>
        <taxon>Bacteria</taxon>
        <taxon>Pseudomonadati</taxon>
        <taxon>Pseudomonadota</taxon>
        <taxon>Alphaproteobacteria</taxon>
        <taxon>Rhodobacterales</taxon>
        <taxon>Paracoccaceae</taxon>
        <taxon>Phaeovulum</taxon>
    </lineage>
</organism>
<dbReference type="GO" id="GO:0033897">
    <property type="term" value="F:ribonuclease T2 activity"/>
    <property type="evidence" value="ECO:0007669"/>
    <property type="project" value="InterPro"/>
</dbReference>
<protein>
    <submittedName>
        <fullName evidence="4">Ribonuclease T</fullName>
    </submittedName>
</protein>
<accession>A0A2T4JEQ2</accession>
<dbReference type="GO" id="GO:0003723">
    <property type="term" value="F:RNA binding"/>
    <property type="evidence" value="ECO:0007669"/>
    <property type="project" value="InterPro"/>
</dbReference>
<dbReference type="SUPFAM" id="SSF55895">
    <property type="entry name" value="Ribonuclease Rh-like"/>
    <property type="match status" value="1"/>
</dbReference>
<keyword evidence="5" id="KW-1185">Reference proteome</keyword>
<name>A0A2T4JEQ2_9RHOB</name>
<evidence type="ECO:0000256" key="2">
    <source>
        <dbReference type="RuleBase" id="RU004328"/>
    </source>
</evidence>
<evidence type="ECO:0000313" key="5">
    <source>
        <dbReference type="Proteomes" id="UP000241899"/>
    </source>
</evidence>
<dbReference type="InterPro" id="IPR033130">
    <property type="entry name" value="RNase_T2_His_AS_2"/>
</dbReference>
<dbReference type="InterPro" id="IPR018188">
    <property type="entry name" value="RNase_T2_His_AS_1"/>
</dbReference>
<proteinExistence type="inferred from homology"/>
<gene>
    <name evidence="4" type="ORF">C5F46_13055</name>
</gene>
<dbReference type="OrthoDB" id="4720638at2"/>
<feature type="signal peptide" evidence="3">
    <location>
        <begin position="1"/>
        <end position="19"/>
    </location>
</feature>
<dbReference type="CDD" id="cd01062">
    <property type="entry name" value="RNase_T2_prok"/>
    <property type="match status" value="1"/>
</dbReference>
<dbReference type="PROSITE" id="PS00531">
    <property type="entry name" value="RNASE_T2_2"/>
    <property type="match status" value="1"/>
</dbReference>
<feature type="chain" id="PRO_5015463135" evidence="3">
    <location>
        <begin position="20"/>
        <end position="216"/>
    </location>
</feature>
<reference evidence="4 5" key="1">
    <citation type="submission" date="2018-03" db="EMBL/GenBank/DDBJ databases">
        <title>Rhodobacter veldkampii.</title>
        <authorList>
            <person name="Meyer T.E."/>
            <person name="Miller S."/>
            <person name="Lodha T."/>
            <person name="Gandham S."/>
            <person name="Chintalapati S."/>
            <person name="Chintalapati V.R."/>
        </authorList>
    </citation>
    <scope>NUCLEOTIDE SEQUENCE [LARGE SCALE GENOMIC DNA]</scope>
    <source>
        <strain evidence="4 5">DSM 11550</strain>
    </source>
</reference>
<dbReference type="PROSITE" id="PS00530">
    <property type="entry name" value="RNASE_T2_1"/>
    <property type="match status" value="1"/>
</dbReference>
<dbReference type="Proteomes" id="UP000241899">
    <property type="component" value="Unassembled WGS sequence"/>
</dbReference>
<evidence type="ECO:0000256" key="1">
    <source>
        <dbReference type="ARBA" id="ARBA00007469"/>
    </source>
</evidence>
<dbReference type="GO" id="GO:0006401">
    <property type="term" value="P:RNA catabolic process"/>
    <property type="evidence" value="ECO:0007669"/>
    <property type="project" value="UniProtKB-ARBA"/>
</dbReference>
<dbReference type="EMBL" id="PZKF01000036">
    <property type="protein sequence ID" value="PTE16277.1"/>
    <property type="molecule type" value="Genomic_DNA"/>
</dbReference>
<dbReference type="InterPro" id="IPR036430">
    <property type="entry name" value="RNase_T2-like_sf"/>
</dbReference>
<comment type="similarity">
    <text evidence="1 2">Belongs to the RNase T2 family.</text>
</comment>
<dbReference type="Pfam" id="PF00445">
    <property type="entry name" value="Ribonuclease_T2"/>
    <property type="match status" value="1"/>
</dbReference>
<dbReference type="PANTHER" id="PTHR11240">
    <property type="entry name" value="RIBONUCLEASE T2"/>
    <property type="match status" value="1"/>
</dbReference>
<sequence>MRRYAAALTLALMLTAPIAKPVVAEGERAGAFDYYILSLSWSPGWCATTGDAQGADQCHPRHDHGFTLHGLWPQHETGWPSFCRTEAQDPSRRETVAMADIMGSSGLAWYQWKKHGRCSGLSAGAYFAAARQAYTAIALPREFQNLRKDLKLSAKSVEAAFLAANPGLVAEAITITCKAGRIHEARICLTRDLAPRACGADVGHDCTQAAVMEAVR</sequence>